<dbReference type="Proteomes" id="UP000324832">
    <property type="component" value="Unassembled WGS sequence"/>
</dbReference>
<gene>
    <name evidence="1" type="ORF">LSINAPIS_LOCUS8655</name>
</gene>
<dbReference type="EMBL" id="FZQP02003124">
    <property type="protein sequence ID" value="VVC97357.1"/>
    <property type="molecule type" value="Genomic_DNA"/>
</dbReference>
<proteinExistence type="predicted"/>
<reference evidence="1 2" key="1">
    <citation type="submission" date="2017-07" db="EMBL/GenBank/DDBJ databases">
        <authorList>
            <person name="Talla V."/>
            <person name="Backstrom N."/>
        </authorList>
    </citation>
    <scope>NUCLEOTIDE SEQUENCE [LARGE SCALE GENOMIC DNA]</scope>
</reference>
<sequence>MTAAVFPRQNRDLDYKGNYKNIQWVMLISGILTPANMAKDLGHAAPVPINMVLSASFIFRQCFKYDAHDIGFKKLD</sequence>
<name>A0A5E4QK39_9NEOP</name>
<evidence type="ECO:0000313" key="2">
    <source>
        <dbReference type="Proteomes" id="UP000324832"/>
    </source>
</evidence>
<protein>
    <submittedName>
        <fullName evidence="1">Uncharacterized protein</fullName>
    </submittedName>
</protein>
<dbReference type="AlphaFoldDB" id="A0A5E4QK39"/>
<organism evidence="1 2">
    <name type="scientific">Leptidea sinapis</name>
    <dbReference type="NCBI Taxonomy" id="189913"/>
    <lineage>
        <taxon>Eukaryota</taxon>
        <taxon>Metazoa</taxon>
        <taxon>Ecdysozoa</taxon>
        <taxon>Arthropoda</taxon>
        <taxon>Hexapoda</taxon>
        <taxon>Insecta</taxon>
        <taxon>Pterygota</taxon>
        <taxon>Neoptera</taxon>
        <taxon>Endopterygota</taxon>
        <taxon>Lepidoptera</taxon>
        <taxon>Glossata</taxon>
        <taxon>Ditrysia</taxon>
        <taxon>Papilionoidea</taxon>
        <taxon>Pieridae</taxon>
        <taxon>Dismorphiinae</taxon>
        <taxon>Leptidea</taxon>
    </lineage>
</organism>
<accession>A0A5E4QK39</accession>
<evidence type="ECO:0000313" key="1">
    <source>
        <dbReference type="EMBL" id="VVC97357.1"/>
    </source>
</evidence>
<keyword evidence="2" id="KW-1185">Reference proteome</keyword>